<proteinExistence type="predicted"/>
<dbReference type="Gene3D" id="2.30.42.10">
    <property type="match status" value="1"/>
</dbReference>
<protein>
    <submittedName>
        <fullName evidence="3">Putative radical SAM enzyme, TIGR03279 family</fullName>
    </submittedName>
</protein>
<dbReference type="Pfam" id="PF04459">
    <property type="entry name" value="DUF512"/>
    <property type="match status" value="1"/>
</dbReference>
<dbReference type="SUPFAM" id="SSF102114">
    <property type="entry name" value="Radical SAM enzymes"/>
    <property type="match status" value="1"/>
</dbReference>
<accession>A0A1I3FXN7</accession>
<feature type="domain" description="DUF512" evidence="1">
    <location>
        <begin position="223"/>
        <end position="426"/>
    </location>
</feature>
<feature type="domain" description="Putative radical SAM N-terminal" evidence="2">
    <location>
        <begin position="70"/>
        <end position="220"/>
    </location>
</feature>
<dbReference type="Gene3D" id="3.20.20.70">
    <property type="entry name" value="Aldolase class I"/>
    <property type="match status" value="1"/>
</dbReference>
<keyword evidence="4" id="KW-1185">Reference proteome</keyword>
<dbReference type="InterPro" id="IPR058240">
    <property type="entry name" value="rSAM_sf"/>
</dbReference>
<organism evidence="3 4">
    <name type="scientific">Tindallia magadiensis</name>
    <dbReference type="NCBI Taxonomy" id="69895"/>
    <lineage>
        <taxon>Bacteria</taxon>
        <taxon>Bacillati</taxon>
        <taxon>Bacillota</taxon>
        <taxon>Clostridia</taxon>
        <taxon>Peptostreptococcales</taxon>
        <taxon>Tindalliaceae</taxon>
        <taxon>Tindallia</taxon>
    </lineage>
</organism>
<dbReference type="InterPro" id="IPR007549">
    <property type="entry name" value="DUF512"/>
</dbReference>
<dbReference type="InterPro" id="IPR045375">
    <property type="entry name" value="Put_radical_SAM-like_N"/>
</dbReference>
<dbReference type="STRING" id="69895.SAMN05192551_10795"/>
<sequence>MEKKGKNIIKHIEPGSIAEEMGVLPGDFLIKINQQLIEDRLDYEFLSADDFLEVELEKSDGTQWVLEIEKEVDEELGIIFTNEEADKTKQCHNKCIFCFIDQMPPGMRESLYVKDDDARLSFLQGNYITLTNLTEKNIDKIIRYRISPLNISVHTTDPERRIQMLNNRFAGNVSSLLDKFHNNHISMNLQIVLCPGWNDGEVLDQTLQDFKKIIHSVVSIAIVPVGKTKFRDGLPETGSVTKEIAKKTLNQISQWQNVYREMTGEKKVYASDELYLNASEDLPEASFYDSFSQLENGVGMMALFKKNFSDYLKKMPLIRKKEPIKICVATGTLAAEYINKITKELERKVLGLKIEVFPIENNFFGKTITVSGLITGRDLIEQLKNQSLGNHLVIPENMLRESENIFLDDITTDDVSTELGVAVMACPIDGIAFIRKILRISALNPKIRSVEKNGKTHCCSSRSSQCRKINLF</sequence>
<dbReference type="RefSeq" id="WP_242939403.1">
    <property type="nucleotide sequence ID" value="NZ_FOQA01000007.1"/>
</dbReference>
<evidence type="ECO:0000313" key="3">
    <source>
        <dbReference type="EMBL" id="SFI15993.1"/>
    </source>
</evidence>
<dbReference type="Pfam" id="PF19238">
    <property type="entry name" value="Radical_SAM_2"/>
    <property type="match status" value="1"/>
</dbReference>
<dbReference type="SUPFAM" id="SSF50156">
    <property type="entry name" value="PDZ domain-like"/>
    <property type="match status" value="1"/>
</dbReference>
<dbReference type="Proteomes" id="UP000199287">
    <property type="component" value="Unassembled WGS sequence"/>
</dbReference>
<name>A0A1I3FXN7_9FIRM</name>
<dbReference type="InterPro" id="IPR013785">
    <property type="entry name" value="Aldolase_TIM"/>
</dbReference>
<gene>
    <name evidence="3" type="ORF">SAMN05192551_10795</name>
</gene>
<reference evidence="4" key="1">
    <citation type="submission" date="2016-10" db="EMBL/GenBank/DDBJ databases">
        <authorList>
            <person name="Varghese N."/>
            <person name="Submissions S."/>
        </authorList>
    </citation>
    <scope>NUCLEOTIDE SEQUENCE [LARGE SCALE GENOMIC DNA]</scope>
    <source>
        <strain evidence="4">Z-7934</strain>
    </source>
</reference>
<evidence type="ECO:0000259" key="1">
    <source>
        <dbReference type="Pfam" id="PF04459"/>
    </source>
</evidence>
<dbReference type="AlphaFoldDB" id="A0A1I3FXN7"/>
<evidence type="ECO:0000313" key="4">
    <source>
        <dbReference type="Proteomes" id="UP000199287"/>
    </source>
</evidence>
<dbReference type="EMBL" id="FOQA01000007">
    <property type="protein sequence ID" value="SFI15993.1"/>
    <property type="molecule type" value="Genomic_DNA"/>
</dbReference>
<dbReference type="InterPro" id="IPR036034">
    <property type="entry name" value="PDZ_sf"/>
</dbReference>
<evidence type="ECO:0000259" key="2">
    <source>
        <dbReference type="Pfam" id="PF19238"/>
    </source>
</evidence>